<sequence>MSLITPFVAIALYLAYPKHLRINPLFLYKLSVAHNAGLVIFSGWTFASLANILYNDGIVFQHNYYFANPKFDTIIYWFYISKYYEFADTFLLYLNGKMPLFLQKYHHIGAVLSWYLMYQYKVDMVFMASLLNSGVHTIMYSYYLGCLLKINQVRVVKKYITTLQLCQFFILYSNFYLYRPPIETWFNYGIISFFAAYGVGIIGLFGKFYYDNYVVKERIGRIQYI</sequence>
<keyword evidence="3" id="KW-0808">Transferase</keyword>
<proteinExistence type="predicted"/>
<feature type="transmembrane region" description="Helical" evidence="8">
    <location>
        <begin position="74"/>
        <end position="94"/>
    </location>
</feature>
<keyword evidence="2" id="KW-0444">Lipid biosynthesis</keyword>
<evidence type="ECO:0000313" key="9">
    <source>
        <dbReference type="EMBL" id="QHT02159.1"/>
    </source>
</evidence>
<keyword evidence="4 8" id="KW-0812">Transmembrane</keyword>
<dbReference type="EMBL" id="MN739390">
    <property type="protein sequence ID" value="QHT02159.1"/>
    <property type="molecule type" value="Genomic_DNA"/>
</dbReference>
<accession>A0A6C0CEN3</accession>
<dbReference type="GO" id="GO:0005789">
    <property type="term" value="C:endoplasmic reticulum membrane"/>
    <property type="evidence" value="ECO:0007669"/>
    <property type="project" value="TreeGrafter"/>
</dbReference>
<evidence type="ECO:0000256" key="2">
    <source>
        <dbReference type="ARBA" id="ARBA00022516"/>
    </source>
</evidence>
<evidence type="ECO:0000256" key="4">
    <source>
        <dbReference type="ARBA" id="ARBA00022692"/>
    </source>
</evidence>
<evidence type="ECO:0000256" key="5">
    <source>
        <dbReference type="ARBA" id="ARBA00022989"/>
    </source>
</evidence>
<evidence type="ECO:0000256" key="8">
    <source>
        <dbReference type="SAM" id="Phobius"/>
    </source>
</evidence>
<dbReference type="GO" id="GO:0034625">
    <property type="term" value="P:fatty acid elongation, monounsaturated fatty acid"/>
    <property type="evidence" value="ECO:0007669"/>
    <property type="project" value="TreeGrafter"/>
</dbReference>
<keyword evidence="6" id="KW-0443">Lipid metabolism</keyword>
<dbReference type="GO" id="GO:0019367">
    <property type="term" value="P:fatty acid elongation, saturated fatty acid"/>
    <property type="evidence" value="ECO:0007669"/>
    <property type="project" value="TreeGrafter"/>
</dbReference>
<dbReference type="GO" id="GO:0009922">
    <property type="term" value="F:fatty acid elongase activity"/>
    <property type="evidence" value="ECO:0007669"/>
    <property type="project" value="InterPro"/>
</dbReference>
<comment type="subcellular location">
    <subcellularLocation>
        <location evidence="1">Membrane</location>
        <topology evidence="1">Multi-pass membrane protein</topology>
    </subcellularLocation>
</comment>
<organism evidence="9">
    <name type="scientific">viral metagenome</name>
    <dbReference type="NCBI Taxonomy" id="1070528"/>
    <lineage>
        <taxon>unclassified sequences</taxon>
        <taxon>metagenomes</taxon>
        <taxon>organismal metagenomes</taxon>
    </lineage>
</organism>
<protein>
    <recommendedName>
        <fullName evidence="10">Very-long-chain 3-oxoacyl-CoA synthase</fullName>
    </recommendedName>
</protein>
<dbReference type="GO" id="GO:0030148">
    <property type="term" value="P:sphingolipid biosynthetic process"/>
    <property type="evidence" value="ECO:0007669"/>
    <property type="project" value="TreeGrafter"/>
</dbReference>
<dbReference type="PANTHER" id="PTHR11157">
    <property type="entry name" value="FATTY ACID ACYL TRANSFERASE-RELATED"/>
    <property type="match status" value="1"/>
</dbReference>
<evidence type="ECO:0000256" key="1">
    <source>
        <dbReference type="ARBA" id="ARBA00004141"/>
    </source>
</evidence>
<feature type="transmembrane region" description="Helical" evidence="8">
    <location>
        <begin position="33"/>
        <end position="54"/>
    </location>
</feature>
<evidence type="ECO:0008006" key="10">
    <source>
        <dbReference type="Google" id="ProtNLM"/>
    </source>
</evidence>
<keyword evidence="5 8" id="KW-1133">Transmembrane helix</keyword>
<keyword evidence="7 8" id="KW-0472">Membrane</keyword>
<name>A0A6C0CEN3_9ZZZZ</name>
<dbReference type="AlphaFoldDB" id="A0A6C0CEN3"/>
<reference evidence="9" key="1">
    <citation type="journal article" date="2020" name="Nature">
        <title>Giant virus diversity and host interactions through global metagenomics.</title>
        <authorList>
            <person name="Schulz F."/>
            <person name="Roux S."/>
            <person name="Paez-Espino D."/>
            <person name="Jungbluth S."/>
            <person name="Walsh D.A."/>
            <person name="Denef V.J."/>
            <person name="McMahon K.D."/>
            <person name="Konstantinidis K.T."/>
            <person name="Eloe-Fadrosh E.A."/>
            <person name="Kyrpides N.C."/>
            <person name="Woyke T."/>
        </authorList>
    </citation>
    <scope>NUCLEOTIDE SEQUENCE</scope>
    <source>
        <strain evidence="9">GVMAG-M-3300020565-3</strain>
    </source>
</reference>
<dbReference type="InterPro" id="IPR002076">
    <property type="entry name" value="ELO_fam"/>
</dbReference>
<dbReference type="GO" id="GO:0034626">
    <property type="term" value="P:fatty acid elongation, polyunsaturated fatty acid"/>
    <property type="evidence" value="ECO:0007669"/>
    <property type="project" value="TreeGrafter"/>
</dbReference>
<feature type="transmembrane region" description="Helical" evidence="8">
    <location>
        <begin position="159"/>
        <end position="178"/>
    </location>
</feature>
<evidence type="ECO:0000256" key="6">
    <source>
        <dbReference type="ARBA" id="ARBA00023098"/>
    </source>
</evidence>
<dbReference type="GO" id="GO:0042761">
    <property type="term" value="P:very long-chain fatty acid biosynthetic process"/>
    <property type="evidence" value="ECO:0007669"/>
    <property type="project" value="TreeGrafter"/>
</dbReference>
<evidence type="ECO:0000256" key="7">
    <source>
        <dbReference type="ARBA" id="ARBA00023136"/>
    </source>
</evidence>
<feature type="transmembrane region" description="Helical" evidence="8">
    <location>
        <begin position="190"/>
        <end position="210"/>
    </location>
</feature>
<evidence type="ECO:0000256" key="3">
    <source>
        <dbReference type="ARBA" id="ARBA00022679"/>
    </source>
</evidence>
<feature type="transmembrane region" description="Helical" evidence="8">
    <location>
        <begin position="124"/>
        <end position="147"/>
    </location>
</feature>
<dbReference type="Pfam" id="PF01151">
    <property type="entry name" value="ELO"/>
    <property type="match status" value="1"/>
</dbReference>